<feature type="compositionally biased region" description="Polar residues" evidence="4">
    <location>
        <begin position="319"/>
        <end position="330"/>
    </location>
</feature>
<feature type="compositionally biased region" description="Low complexity" evidence="4">
    <location>
        <begin position="580"/>
        <end position="598"/>
    </location>
</feature>
<dbReference type="PROSITE" id="PS50061">
    <property type="entry name" value="ETS_DOMAIN_3"/>
    <property type="match status" value="1"/>
</dbReference>
<evidence type="ECO:0000256" key="2">
    <source>
        <dbReference type="ARBA" id="ARBA00023125"/>
    </source>
</evidence>
<dbReference type="PROSITE" id="PS00345">
    <property type="entry name" value="ETS_DOMAIN_1"/>
    <property type="match status" value="1"/>
</dbReference>
<feature type="region of interest" description="Disordered" evidence="4">
    <location>
        <begin position="543"/>
        <end position="601"/>
    </location>
</feature>
<dbReference type="AlphaFoldDB" id="T1JZB4"/>
<dbReference type="GO" id="GO:0000981">
    <property type="term" value="F:DNA-binding transcription factor activity, RNA polymerase II-specific"/>
    <property type="evidence" value="ECO:0007669"/>
    <property type="project" value="TreeGrafter"/>
</dbReference>
<dbReference type="InterPro" id="IPR013761">
    <property type="entry name" value="SAM/pointed_sf"/>
</dbReference>
<organism evidence="7 8">
    <name type="scientific">Tetranychus urticae</name>
    <name type="common">Two-spotted spider mite</name>
    <dbReference type="NCBI Taxonomy" id="32264"/>
    <lineage>
        <taxon>Eukaryota</taxon>
        <taxon>Metazoa</taxon>
        <taxon>Ecdysozoa</taxon>
        <taxon>Arthropoda</taxon>
        <taxon>Chelicerata</taxon>
        <taxon>Arachnida</taxon>
        <taxon>Acari</taxon>
        <taxon>Acariformes</taxon>
        <taxon>Trombidiformes</taxon>
        <taxon>Prostigmata</taxon>
        <taxon>Eleutherengona</taxon>
        <taxon>Raphignathae</taxon>
        <taxon>Tetranychoidea</taxon>
        <taxon>Tetranychidae</taxon>
        <taxon>Tetranychus</taxon>
    </lineage>
</organism>
<feature type="compositionally biased region" description="Low complexity" evidence="4">
    <location>
        <begin position="543"/>
        <end position="569"/>
    </location>
</feature>
<evidence type="ECO:0000256" key="4">
    <source>
        <dbReference type="SAM" id="MobiDB-lite"/>
    </source>
</evidence>
<dbReference type="FunFam" id="1.10.10.10:FF:001050">
    <property type="entry name" value="Predicted protein"/>
    <property type="match status" value="1"/>
</dbReference>
<feature type="compositionally biased region" description="Low complexity" evidence="4">
    <location>
        <begin position="331"/>
        <end position="361"/>
    </location>
</feature>
<dbReference type="Gene3D" id="1.10.150.50">
    <property type="entry name" value="Transcription Factor, Ets-1"/>
    <property type="match status" value="1"/>
</dbReference>
<dbReference type="EMBL" id="CAEY01001120">
    <property type="status" value="NOT_ANNOTATED_CDS"/>
    <property type="molecule type" value="Genomic_DNA"/>
</dbReference>
<dbReference type="GO" id="GO:0043565">
    <property type="term" value="F:sequence-specific DNA binding"/>
    <property type="evidence" value="ECO:0007669"/>
    <property type="project" value="InterPro"/>
</dbReference>
<dbReference type="STRING" id="32264.T1JZB4"/>
<dbReference type="InterPro" id="IPR036388">
    <property type="entry name" value="WH-like_DNA-bd_sf"/>
</dbReference>
<dbReference type="Gene3D" id="1.10.10.10">
    <property type="entry name" value="Winged helix-like DNA-binding domain superfamily/Winged helix DNA-binding domain"/>
    <property type="match status" value="1"/>
</dbReference>
<evidence type="ECO:0000259" key="5">
    <source>
        <dbReference type="PROSITE" id="PS50061"/>
    </source>
</evidence>
<keyword evidence="3" id="KW-0539">Nucleus</keyword>
<dbReference type="PANTHER" id="PTHR11849:SF289">
    <property type="entry name" value="ETS-LIKE PROTEIN POINTED"/>
    <property type="match status" value="1"/>
</dbReference>
<dbReference type="HOGENOM" id="CLU_021277_1_0_1"/>
<dbReference type="SMART" id="SM00251">
    <property type="entry name" value="SAM_PNT"/>
    <property type="match status" value="1"/>
</dbReference>
<feature type="region of interest" description="Disordered" evidence="4">
    <location>
        <begin position="472"/>
        <end position="493"/>
    </location>
</feature>
<feature type="compositionally biased region" description="Low complexity" evidence="4">
    <location>
        <begin position="254"/>
        <end position="272"/>
    </location>
</feature>
<name>T1JZB4_TETUR</name>
<dbReference type="InterPro" id="IPR036390">
    <property type="entry name" value="WH_DNA-bd_sf"/>
</dbReference>
<feature type="compositionally biased region" description="Low complexity" evidence="4">
    <location>
        <begin position="296"/>
        <end position="318"/>
    </location>
</feature>
<feature type="region of interest" description="Disordered" evidence="4">
    <location>
        <begin position="254"/>
        <end position="436"/>
    </location>
</feature>
<dbReference type="GO" id="GO:0005634">
    <property type="term" value="C:nucleus"/>
    <property type="evidence" value="ECO:0007669"/>
    <property type="project" value="UniProtKB-SubCell"/>
</dbReference>
<feature type="compositionally biased region" description="Basic residues" evidence="4">
    <location>
        <begin position="285"/>
        <end position="295"/>
    </location>
</feature>
<comment type="subcellular location">
    <subcellularLocation>
        <location evidence="3">Nucleus</location>
    </subcellularLocation>
</comment>
<reference evidence="7" key="2">
    <citation type="submission" date="2015-06" db="UniProtKB">
        <authorList>
            <consortium name="EnsemblMetazoa"/>
        </authorList>
    </citation>
    <scope>IDENTIFICATION</scope>
</reference>
<feature type="compositionally biased region" description="Low complexity" evidence="4">
    <location>
        <begin position="420"/>
        <end position="434"/>
    </location>
</feature>
<dbReference type="InterPro" id="IPR046328">
    <property type="entry name" value="ETS_fam"/>
</dbReference>
<feature type="domain" description="PNT" evidence="6">
    <location>
        <begin position="47"/>
        <end position="132"/>
    </location>
</feature>
<dbReference type="SMART" id="SM00413">
    <property type="entry name" value="ETS"/>
    <property type="match status" value="1"/>
</dbReference>
<proteinExistence type="inferred from homology"/>
<evidence type="ECO:0000256" key="1">
    <source>
        <dbReference type="ARBA" id="ARBA00005562"/>
    </source>
</evidence>
<feature type="region of interest" description="Disordered" evidence="4">
    <location>
        <begin position="506"/>
        <end position="525"/>
    </location>
</feature>
<accession>T1JZB4</accession>
<dbReference type="SUPFAM" id="SSF47769">
    <property type="entry name" value="SAM/Pointed domain"/>
    <property type="match status" value="1"/>
</dbReference>
<feature type="compositionally biased region" description="Low complexity" evidence="4">
    <location>
        <begin position="190"/>
        <end position="204"/>
    </location>
</feature>
<evidence type="ECO:0000313" key="8">
    <source>
        <dbReference type="Proteomes" id="UP000015104"/>
    </source>
</evidence>
<dbReference type="eggNOG" id="KOG3806">
    <property type="taxonomic scope" value="Eukaryota"/>
</dbReference>
<dbReference type="PROSITE" id="PS00346">
    <property type="entry name" value="ETS_DOMAIN_2"/>
    <property type="match status" value="1"/>
</dbReference>
<feature type="compositionally biased region" description="Low complexity" evidence="4">
    <location>
        <begin position="374"/>
        <end position="412"/>
    </location>
</feature>
<dbReference type="PANTHER" id="PTHR11849">
    <property type="entry name" value="ETS"/>
    <property type="match status" value="1"/>
</dbReference>
<protein>
    <recommendedName>
        <fullName evidence="9">ETS domain-containing protein</fullName>
    </recommendedName>
</protein>
<sequence>MRALKPETIERPTNGLSNRLVLKSDLPAQVPPLTPGTNQKMNQALIASFSSFQREREFCSIPKDPREWSPNDVQHWLNWAMREFSFESSQTFYLNMKGKDVCNLRKDEFLALTPPYMGEILWEHLDILLKGESIDYFTLKLRQDSSERKVEVNSRTNTFELINNSNLLTNGISTLKSSSPSCSSPPPTTPIQASQSATTPTPTSVNQTNDSSFCLLHFDNYFHSDMIDNHVVHVNDYHNQHHLIGGGGGPVVYPVLSPPSSTSSSSERCSSVTGHSHVHPINQHHPSHGTHHHLHPQQQQQQQHGQHGQHSLHQLGQSPSTLDPVTITTNPTPSSSSLSSSSSTSSVASPLSVASPSPSSSHVITNIASPVAVSSSTATTTSTTTTTASSTLSSASSTSSSSSSSPSSTNSTGPIASIVSSQQQATSTSSSTSSGYLEDMGNLTYNHFTESMHTLSDIGHDEMGLVGQHYTDDTGDYGHEGPTGPHAAYLDNGSDFYPSGPTMLSESKYTPTYVSPKSSYINNRGRYSSHDITSLDLMNNYAQAQQRQQQAQQPQQTHHHSQPQPQHSPYNGLHSRDHCFSQSSSSSGSFPSSLSPSGRIITSNTDGKPIIQATSIAGTGQIQLWQFLLELLSDKSCQNFITWTGDGWEFKLTEPDEVARRWGLRKNKPKMNYEKLSRGLRYYYDKNIIHKTAGKRYVYKFVCDIQEMIHQTPHDYQQLVDLKKEKKMED</sequence>
<dbReference type="PRINTS" id="PR00454">
    <property type="entry name" value="ETSDOMAIN"/>
</dbReference>
<reference evidence="8" key="1">
    <citation type="submission" date="2011-08" db="EMBL/GenBank/DDBJ databases">
        <authorList>
            <person name="Rombauts S."/>
        </authorList>
    </citation>
    <scope>NUCLEOTIDE SEQUENCE</scope>
    <source>
        <strain evidence="8">London</strain>
    </source>
</reference>
<keyword evidence="8" id="KW-1185">Reference proteome</keyword>
<evidence type="ECO:0000259" key="6">
    <source>
        <dbReference type="PROSITE" id="PS51433"/>
    </source>
</evidence>
<dbReference type="Pfam" id="PF00178">
    <property type="entry name" value="Ets"/>
    <property type="match status" value="1"/>
</dbReference>
<dbReference type="GO" id="GO:0030154">
    <property type="term" value="P:cell differentiation"/>
    <property type="evidence" value="ECO:0007669"/>
    <property type="project" value="TreeGrafter"/>
</dbReference>
<feature type="domain" description="ETS" evidence="5">
    <location>
        <begin position="622"/>
        <end position="702"/>
    </location>
</feature>
<dbReference type="SUPFAM" id="SSF46785">
    <property type="entry name" value="Winged helix' DNA-binding domain"/>
    <property type="match status" value="1"/>
</dbReference>
<evidence type="ECO:0000313" key="7">
    <source>
        <dbReference type="EnsemblMetazoa" id="tetur03g03340.1"/>
    </source>
</evidence>
<evidence type="ECO:0000256" key="3">
    <source>
        <dbReference type="RuleBase" id="RU004019"/>
    </source>
</evidence>
<dbReference type="InterPro" id="IPR003118">
    <property type="entry name" value="Pointed_dom"/>
</dbReference>
<evidence type="ECO:0008006" key="9">
    <source>
        <dbReference type="Google" id="ProtNLM"/>
    </source>
</evidence>
<keyword evidence="2 3" id="KW-0238">DNA-binding</keyword>
<dbReference type="Proteomes" id="UP000015104">
    <property type="component" value="Unassembled WGS sequence"/>
</dbReference>
<dbReference type="EnsemblMetazoa" id="tetur03g03340.1">
    <property type="protein sequence ID" value="tetur03g03340.1"/>
    <property type="gene ID" value="tetur03g03340"/>
</dbReference>
<dbReference type="InterPro" id="IPR000418">
    <property type="entry name" value="Ets_dom"/>
</dbReference>
<comment type="similarity">
    <text evidence="1 3">Belongs to the ETS family.</text>
</comment>
<dbReference type="PROSITE" id="PS51433">
    <property type="entry name" value="PNT"/>
    <property type="match status" value="1"/>
</dbReference>
<dbReference type="FunFam" id="1.10.150.50:FF:000014">
    <property type="entry name" value="Protein c-ets-1 isoform 1"/>
    <property type="match status" value="1"/>
</dbReference>
<dbReference type="Pfam" id="PF02198">
    <property type="entry name" value="SAM_PNT"/>
    <property type="match status" value="1"/>
</dbReference>
<feature type="region of interest" description="Disordered" evidence="4">
    <location>
        <begin position="176"/>
        <end position="206"/>
    </location>
</feature>